<feature type="compositionally biased region" description="Basic and acidic residues" evidence="1">
    <location>
        <begin position="111"/>
        <end position="134"/>
    </location>
</feature>
<reference evidence="2" key="1">
    <citation type="submission" date="2012-04" db="EMBL/GenBank/DDBJ databases">
        <title>The Genome Sequence of Loa loa.</title>
        <authorList>
            <consortium name="The Broad Institute Genome Sequencing Platform"/>
            <consortium name="Broad Institute Genome Sequencing Center for Infectious Disease"/>
            <person name="Nutman T.B."/>
            <person name="Fink D.L."/>
            <person name="Russ C."/>
            <person name="Young S."/>
            <person name="Zeng Q."/>
            <person name="Gargeya S."/>
            <person name="Alvarado L."/>
            <person name="Berlin A."/>
            <person name="Chapman S.B."/>
            <person name="Chen Z."/>
            <person name="Freedman E."/>
            <person name="Gellesch M."/>
            <person name="Goldberg J."/>
            <person name="Griggs A."/>
            <person name="Gujja S."/>
            <person name="Heilman E.R."/>
            <person name="Heiman D."/>
            <person name="Howarth C."/>
            <person name="Mehta T."/>
            <person name="Neiman D."/>
            <person name="Pearson M."/>
            <person name="Roberts A."/>
            <person name="Saif S."/>
            <person name="Shea T."/>
            <person name="Shenoy N."/>
            <person name="Sisk P."/>
            <person name="Stolte C."/>
            <person name="Sykes S."/>
            <person name="White J."/>
            <person name="Yandava C."/>
            <person name="Haas B."/>
            <person name="Henn M.R."/>
            <person name="Nusbaum C."/>
            <person name="Birren B."/>
        </authorList>
    </citation>
    <scope>NUCLEOTIDE SEQUENCE [LARGE SCALE GENOMIC DNA]</scope>
</reference>
<evidence type="ECO:0000313" key="2">
    <source>
        <dbReference type="EMBL" id="EFO24320.1"/>
    </source>
</evidence>
<dbReference type="OMA" id="RTQEQCP"/>
<name>A0A1S0U4E9_LOALO</name>
<accession>A0A1S0U4E9</accession>
<feature type="compositionally biased region" description="Polar residues" evidence="1">
    <location>
        <begin position="1"/>
        <end position="12"/>
    </location>
</feature>
<feature type="compositionally biased region" description="Basic and acidic residues" evidence="1">
    <location>
        <begin position="66"/>
        <end position="75"/>
    </location>
</feature>
<dbReference type="CTD" id="9941566"/>
<dbReference type="InParanoid" id="A0A1S0U4E9"/>
<dbReference type="AlphaFoldDB" id="A0A1S0U4E9"/>
<dbReference type="KEGG" id="loa:LOAG_04166"/>
<feature type="compositionally biased region" description="Basic and acidic residues" evidence="1">
    <location>
        <begin position="13"/>
        <end position="31"/>
    </location>
</feature>
<dbReference type="EMBL" id="JH712073">
    <property type="protein sequence ID" value="EFO24320.1"/>
    <property type="molecule type" value="Genomic_DNA"/>
</dbReference>
<protein>
    <submittedName>
        <fullName evidence="2">Uncharacterized protein</fullName>
    </submittedName>
</protein>
<gene>
    <name evidence="2" type="ORF">LOAG_04166</name>
</gene>
<evidence type="ECO:0000256" key="1">
    <source>
        <dbReference type="SAM" id="MobiDB-lite"/>
    </source>
</evidence>
<organism evidence="2">
    <name type="scientific">Loa loa</name>
    <name type="common">Eye worm</name>
    <name type="synonym">Filaria loa</name>
    <dbReference type="NCBI Taxonomy" id="7209"/>
    <lineage>
        <taxon>Eukaryota</taxon>
        <taxon>Metazoa</taxon>
        <taxon>Ecdysozoa</taxon>
        <taxon>Nematoda</taxon>
        <taxon>Chromadorea</taxon>
        <taxon>Rhabditida</taxon>
        <taxon>Spirurina</taxon>
        <taxon>Spiruromorpha</taxon>
        <taxon>Filarioidea</taxon>
        <taxon>Onchocercidae</taxon>
        <taxon>Loa</taxon>
    </lineage>
</organism>
<dbReference type="RefSeq" id="XP_003139751.1">
    <property type="nucleotide sequence ID" value="XM_003139703.1"/>
</dbReference>
<feature type="compositionally biased region" description="Basic and acidic residues" evidence="1">
    <location>
        <begin position="43"/>
        <end position="53"/>
    </location>
</feature>
<feature type="compositionally biased region" description="Polar residues" evidence="1">
    <location>
        <begin position="100"/>
        <end position="110"/>
    </location>
</feature>
<feature type="region of interest" description="Disordered" evidence="1">
    <location>
        <begin position="1"/>
        <end position="134"/>
    </location>
</feature>
<sequence>MGSFGSKSTSVKSHVEVKGKKSQRKEMKPLDAKQSISKPGSYTKKDPITDVEMKQTGSTIMRRQRDKSLKEELSRRIKIVNPTEMQPELTQHSLRDKVGTSKSKGQVTQNRDMDKEIDDNMEKTQEQCTRDIGS</sequence>
<dbReference type="OrthoDB" id="5826452at2759"/>
<dbReference type="GeneID" id="9941566"/>
<proteinExistence type="predicted"/>